<name>M2Q4H3_CERS8</name>
<dbReference type="AlphaFoldDB" id="M2Q4H3"/>
<protein>
    <submittedName>
        <fullName evidence="1">Uncharacterized protein</fullName>
    </submittedName>
</protein>
<gene>
    <name evidence="1" type="ORF">CERSUDRAFT_100169</name>
</gene>
<accession>M2Q4H3</accession>
<evidence type="ECO:0000313" key="1">
    <source>
        <dbReference type="EMBL" id="EMD31703.1"/>
    </source>
</evidence>
<organism evidence="1 2">
    <name type="scientific">Ceriporiopsis subvermispora (strain B)</name>
    <name type="common">White-rot fungus</name>
    <name type="synonym">Gelatoporia subvermispora</name>
    <dbReference type="NCBI Taxonomy" id="914234"/>
    <lineage>
        <taxon>Eukaryota</taxon>
        <taxon>Fungi</taxon>
        <taxon>Dikarya</taxon>
        <taxon>Basidiomycota</taxon>
        <taxon>Agaricomycotina</taxon>
        <taxon>Agaricomycetes</taxon>
        <taxon>Polyporales</taxon>
        <taxon>Gelatoporiaceae</taxon>
        <taxon>Gelatoporia</taxon>
    </lineage>
</organism>
<dbReference type="Proteomes" id="UP000016930">
    <property type="component" value="Unassembled WGS sequence"/>
</dbReference>
<sequence>MAGKSGAMAKDELERDVRELVDGIIDHVTDTLRATLPDVVLAAVLAIGERQEARKRADR</sequence>
<dbReference type="HOGENOM" id="CLU_2960556_0_0_1"/>
<keyword evidence="2" id="KW-1185">Reference proteome</keyword>
<evidence type="ECO:0000313" key="2">
    <source>
        <dbReference type="Proteomes" id="UP000016930"/>
    </source>
</evidence>
<dbReference type="EMBL" id="KB445816">
    <property type="protein sequence ID" value="EMD31703.1"/>
    <property type="molecule type" value="Genomic_DNA"/>
</dbReference>
<reference evidence="1 2" key="1">
    <citation type="journal article" date="2012" name="Proc. Natl. Acad. Sci. U.S.A.">
        <title>Comparative genomics of Ceriporiopsis subvermispora and Phanerochaete chrysosporium provide insight into selective ligninolysis.</title>
        <authorList>
            <person name="Fernandez-Fueyo E."/>
            <person name="Ruiz-Duenas F.J."/>
            <person name="Ferreira P."/>
            <person name="Floudas D."/>
            <person name="Hibbett D.S."/>
            <person name="Canessa P."/>
            <person name="Larrondo L.F."/>
            <person name="James T.Y."/>
            <person name="Seelenfreund D."/>
            <person name="Lobos S."/>
            <person name="Polanco R."/>
            <person name="Tello M."/>
            <person name="Honda Y."/>
            <person name="Watanabe T."/>
            <person name="Watanabe T."/>
            <person name="Ryu J.S."/>
            <person name="Kubicek C.P."/>
            <person name="Schmoll M."/>
            <person name="Gaskell J."/>
            <person name="Hammel K.E."/>
            <person name="St John F.J."/>
            <person name="Vanden Wymelenberg A."/>
            <person name="Sabat G."/>
            <person name="Splinter BonDurant S."/>
            <person name="Syed K."/>
            <person name="Yadav J.S."/>
            <person name="Doddapaneni H."/>
            <person name="Subramanian V."/>
            <person name="Lavin J.L."/>
            <person name="Oguiza J.A."/>
            <person name="Perez G."/>
            <person name="Pisabarro A.G."/>
            <person name="Ramirez L."/>
            <person name="Santoyo F."/>
            <person name="Master E."/>
            <person name="Coutinho P.M."/>
            <person name="Henrissat B."/>
            <person name="Lombard V."/>
            <person name="Magnuson J.K."/>
            <person name="Kuees U."/>
            <person name="Hori C."/>
            <person name="Igarashi K."/>
            <person name="Samejima M."/>
            <person name="Held B.W."/>
            <person name="Barry K.W."/>
            <person name="LaButti K.M."/>
            <person name="Lapidus A."/>
            <person name="Lindquist E.A."/>
            <person name="Lucas S.M."/>
            <person name="Riley R."/>
            <person name="Salamov A.A."/>
            <person name="Hoffmeister D."/>
            <person name="Schwenk D."/>
            <person name="Hadar Y."/>
            <person name="Yarden O."/>
            <person name="de Vries R.P."/>
            <person name="Wiebenga A."/>
            <person name="Stenlid J."/>
            <person name="Eastwood D."/>
            <person name="Grigoriev I.V."/>
            <person name="Berka R.M."/>
            <person name="Blanchette R.A."/>
            <person name="Kersten P."/>
            <person name="Martinez A.T."/>
            <person name="Vicuna R."/>
            <person name="Cullen D."/>
        </authorList>
    </citation>
    <scope>NUCLEOTIDE SEQUENCE [LARGE SCALE GENOMIC DNA]</scope>
    <source>
        <strain evidence="1 2">B</strain>
    </source>
</reference>
<proteinExistence type="predicted"/>